<reference evidence="4" key="2">
    <citation type="submission" date="2017-04" db="EMBL/GenBank/DDBJ databases">
        <authorList>
            <person name="Afonso C.L."/>
            <person name="Miller P.J."/>
            <person name="Scott M.A."/>
            <person name="Spackman E."/>
            <person name="Goraichik I."/>
            <person name="Dimitrov K.M."/>
            <person name="Suarez D.L."/>
            <person name="Swayne D.E."/>
        </authorList>
    </citation>
    <scope>NUCLEOTIDE SEQUENCE</scope>
    <source>
        <strain evidence="4">B_009152_10</strain>
    </source>
</reference>
<feature type="coiled-coil region" evidence="1">
    <location>
        <begin position="130"/>
        <end position="186"/>
    </location>
</feature>
<reference evidence="3 6" key="3">
    <citation type="submission" date="2019-10" db="EMBL/GenBank/DDBJ databases">
        <title>Streptococcus mitis of the oral and urogenital tracts.</title>
        <authorList>
            <person name="Price T."/>
            <person name="Mores C.R."/>
            <person name="Putonti C."/>
            <person name="Wolfe A.J."/>
        </authorList>
    </citation>
    <scope>NUCLEOTIDE SEQUENCE [LARGE SCALE GENOMIC DNA]</scope>
    <source>
        <strain evidence="3 6">SM09</strain>
    </source>
</reference>
<dbReference type="Proteomes" id="UP000466247">
    <property type="component" value="Unassembled WGS sequence"/>
</dbReference>
<dbReference type="AlphaFoldDB" id="A0A1X1L9N8"/>
<gene>
    <name evidence="4" type="ORF">B7692_00460</name>
    <name evidence="3" type="ORF">GEZ71_09550</name>
</gene>
<dbReference type="RefSeq" id="WP_084929593.1">
    <property type="nucleotide sequence ID" value="NZ_JASHHB010000013.1"/>
</dbReference>
<keyword evidence="2" id="KW-0732">Signal</keyword>
<evidence type="ECO:0000256" key="2">
    <source>
        <dbReference type="SAM" id="SignalP"/>
    </source>
</evidence>
<evidence type="ECO:0000313" key="6">
    <source>
        <dbReference type="Proteomes" id="UP000466247"/>
    </source>
</evidence>
<protein>
    <submittedName>
        <fullName evidence="4">Uncharacterized protein</fullName>
    </submittedName>
</protein>
<comment type="caution">
    <text evidence="4">The sequence shown here is derived from an EMBL/GenBank/DDBJ whole genome shotgun (WGS) entry which is preliminary data.</text>
</comment>
<dbReference type="EMBL" id="NCVN01000002">
    <property type="protein sequence ID" value="ORP08310.1"/>
    <property type="molecule type" value="Genomic_DNA"/>
</dbReference>
<name>A0A1X1L9N8_STRMT</name>
<dbReference type="EMBL" id="WIKC01000011">
    <property type="protein sequence ID" value="MQQ51289.1"/>
    <property type="molecule type" value="Genomic_DNA"/>
</dbReference>
<organism evidence="4 5">
    <name type="scientific">Streptococcus mitis</name>
    <dbReference type="NCBI Taxonomy" id="28037"/>
    <lineage>
        <taxon>Bacteria</taxon>
        <taxon>Bacillati</taxon>
        <taxon>Bacillota</taxon>
        <taxon>Bacilli</taxon>
        <taxon>Lactobacillales</taxon>
        <taxon>Streptococcaceae</taxon>
        <taxon>Streptococcus</taxon>
        <taxon>Streptococcus mitis group</taxon>
    </lineage>
</organism>
<evidence type="ECO:0000256" key="1">
    <source>
        <dbReference type="SAM" id="Coils"/>
    </source>
</evidence>
<accession>A0A1X1L9N8</accession>
<evidence type="ECO:0000313" key="4">
    <source>
        <dbReference type="EMBL" id="ORP08310.1"/>
    </source>
</evidence>
<evidence type="ECO:0000313" key="3">
    <source>
        <dbReference type="EMBL" id="MQQ51289.1"/>
    </source>
</evidence>
<feature type="signal peptide" evidence="2">
    <location>
        <begin position="1"/>
        <end position="19"/>
    </location>
</feature>
<feature type="chain" id="PRO_5038221361" evidence="2">
    <location>
        <begin position="20"/>
        <end position="304"/>
    </location>
</feature>
<reference evidence="4 5" key="1">
    <citation type="journal article" date="2016" name="Eur. J. Clin. Microbiol. Infect. Dis.">
        <title>Whole genome sequencing as a tool for phylogenetic analysis of clinical strains of Mitis group streptococci.</title>
        <authorList>
            <person name="Rasmussen L.H."/>
            <person name="Dargis R."/>
            <person name="Hojholt K."/>
            <person name="Christensen J.J."/>
            <person name="Skovgaard O."/>
            <person name="Justesen U.S."/>
            <person name="Rosenvinge F.S."/>
            <person name="Moser C."/>
            <person name="Lukjancenko O."/>
            <person name="Rasmussen S."/>
            <person name="Nielsen X.C."/>
        </authorList>
    </citation>
    <scope>NUCLEOTIDE SEQUENCE [LARGE SCALE GENOMIC DNA]</scope>
    <source>
        <strain evidence="4 5">B_009152_10</strain>
    </source>
</reference>
<evidence type="ECO:0000313" key="5">
    <source>
        <dbReference type="Proteomes" id="UP000193206"/>
    </source>
</evidence>
<sequence>MNRKIVLISLLLSGCILTACTHTKSQSNQEEKQIEQVSSKSKSTEFAEYLSKNETIIYDLENSKSTSKETRIQFLLVAKNDTITAYDLRGSKNSKYLTLGDVSKLSDKEVIEKAKELHKQNIKTYYDNLVNYYKEDLELTQKELDEYKAKLDKYPEGAVGIANGSAEEHEQRIERHKKTIQALENSNELTEFSKPSTGSYSINLKTDGSGNQTAYESLKYTGTIFDKKNKKIDFSNPLKNYFPTTEDNGFGVSLFYATDIYDSTFNIGVNKDHENTIAIRTNKNTLYTLDNPKTNLKNITVDKK</sequence>
<dbReference type="Proteomes" id="UP000193206">
    <property type="component" value="Unassembled WGS sequence"/>
</dbReference>
<keyword evidence="1" id="KW-0175">Coiled coil</keyword>
<proteinExistence type="predicted"/>
<dbReference type="PROSITE" id="PS51257">
    <property type="entry name" value="PROKAR_LIPOPROTEIN"/>
    <property type="match status" value="1"/>
</dbReference>